<name>A0AAV4RID3_9ARAC</name>
<feature type="domain" description="Bro-N" evidence="1">
    <location>
        <begin position="1"/>
        <end position="105"/>
    </location>
</feature>
<evidence type="ECO:0000259" key="1">
    <source>
        <dbReference type="PROSITE" id="PS51750"/>
    </source>
</evidence>
<evidence type="ECO:0000313" key="3">
    <source>
        <dbReference type="Proteomes" id="UP001054837"/>
    </source>
</evidence>
<dbReference type="PROSITE" id="PS51750">
    <property type="entry name" value="BRO_N"/>
    <property type="match status" value="1"/>
</dbReference>
<dbReference type="SMART" id="SM01040">
    <property type="entry name" value="Bro-N"/>
    <property type="match status" value="1"/>
</dbReference>
<dbReference type="AlphaFoldDB" id="A0AAV4RID3"/>
<dbReference type="Pfam" id="PF02498">
    <property type="entry name" value="Bro-N"/>
    <property type="match status" value="1"/>
</dbReference>
<keyword evidence="3" id="KW-1185">Reference proteome</keyword>
<dbReference type="InterPro" id="IPR003497">
    <property type="entry name" value="BRO_N_domain"/>
</dbReference>
<proteinExistence type="predicted"/>
<dbReference type="EMBL" id="BPLQ01006072">
    <property type="protein sequence ID" value="GIY19887.1"/>
    <property type="molecule type" value="Genomic_DNA"/>
</dbReference>
<reference evidence="2 3" key="1">
    <citation type="submission" date="2021-06" db="EMBL/GenBank/DDBJ databases">
        <title>Caerostris darwini draft genome.</title>
        <authorList>
            <person name="Kono N."/>
            <person name="Arakawa K."/>
        </authorList>
    </citation>
    <scope>NUCLEOTIDE SEQUENCE [LARGE SCALE GENOMIC DNA]</scope>
</reference>
<sequence>MALHHASFFYDAELYGITYIIDKDNSPWFKSDDIETVLEYRHSLCSDHQKEWYEIDDPGNEDPYALFVNTSGLLQWLSSTIETPVVMEFKTWMTNELLPMIRGPHILQIYKKIQAMCLFSCKIIKITLRDCKENKHAIIYFVSRKS</sequence>
<gene>
    <name evidence="2" type="ORF">CDAR_244571</name>
</gene>
<accession>A0AAV4RID3</accession>
<protein>
    <recommendedName>
        <fullName evidence="1">Bro-N domain-containing protein</fullName>
    </recommendedName>
</protein>
<organism evidence="2 3">
    <name type="scientific">Caerostris darwini</name>
    <dbReference type="NCBI Taxonomy" id="1538125"/>
    <lineage>
        <taxon>Eukaryota</taxon>
        <taxon>Metazoa</taxon>
        <taxon>Ecdysozoa</taxon>
        <taxon>Arthropoda</taxon>
        <taxon>Chelicerata</taxon>
        <taxon>Arachnida</taxon>
        <taxon>Araneae</taxon>
        <taxon>Araneomorphae</taxon>
        <taxon>Entelegynae</taxon>
        <taxon>Araneoidea</taxon>
        <taxon>Araneidae</taxon>
        <taxon>Caerostris</taxon>
    </lineage>
</organism>
<dbReference type="Proteomes" id="UP001054837">
    <property type="component" value="Unassembled WGS sequence"/>
</dbReference>
<comment type="caution">
    <text evidence="2">The sequence shown here is derived from an EMBL/GenBank/DDBJ whole genome shotgun (WGS) entry which is preliminary data.</text>
</comment>
<evidence type="ECO:0000313" key="2">
    <source>
        <dbReference type="EMBL" id="GIY19887.1"/>
    </source>
</evidence>